<dbReference type="PANTHER" id="PTHR35176">
    <property type="entry name" value="HEME OXYGENASE HI_0854-RELATED"/>
    <property type="match status" value="1"/>
</dbReference>
<dbReference type="NCBIfam" id="TIGR03668">
    <property type="entry name" value="Rv0121_F420"/>
    <property type="match status" value="1"/>
</dbReference>
<evidence type="ECO:0000259" key="3">
    <source>
        <dbReference type="Pfam" id="PF01243"/>
    </source>
</evidence>
<protein>
    <submittedName>
        <fullName evidence="4">TIGR03668 family PPOX class F420-dependent oxidoreductase</fullName>
    </submittedName>
</protein>
<feature type="compositionally biased region" description="Basic and acidic residues" evidence="2">
    <location>
        <begin position="163"/>
        <end position="187"/>
    </location>
</feature>
<dbReference type="GeneID" id="56033854"/>
<reference evidence="4 5" key="1">
    <citation type="submission" date="2020-07" db="EMBL/GenBank/DDBJ databases">
        <authorList>
            <person name="Cui H."/>
        </authorList>
    </citation>
    <scope>NUCLEOTIDE SEQUENCE [LARGE SCALE GENOMIC DNA]</scope>
    <source>
        <strain evidence="4 5">YPL8</strain>
    </source>
</reference>
<sequence>MTPEEQAFLERTRVGALATVDDERNPHVVPICYALPEFDDSTAETDPAIVSAIDEKPKATRKLQRVRNIRTNSRVTLLVDRYREDWSRLAWVQIRGRARIIEPDAAVGVRSDSTNRNRTGSTPHDAATGALERKYDQYADHDLGDCPVILIRVERTVSWGALDRGDGNESEDRGRNESGDRGRNVDS</sequence>
<dbReference type="InterPro" id="IPR012349">
    <property type="entry name" value="Split_barrel_FMN-bd"/>
</dbReference>
<evidence type="ECO:0000256" key="1">
    <source>
        <dbReference type="ARBA" id="ARBA00023002"/>
    </source>
</evidence>
<organism evidence="4 5">
    <name type="scientific">Natrinema halophilum</name>
    <dbReference type="NCBI Taxonomy" id="1699371"/>
    <lineage>
        <taxon>Archaea</taxon>
        <taxon>Methanobacteriati</taxon>
        <taxon>Methanobacteriota</taxon>
        <taxon>Stenosarchaea group</taxon>
        <taxon>Halobacteria</taxon>
        <taxon>Halobacteriales</taxon>
        <taxon>Natrialbaceae</taxon>
        <taxon>Natrinema</taxon>
    </lineage>
</organism>
<feature type="region of interest" description="Disordered" evidence="2">
    <location>
        <begin position="161"/>
        <end position="187"/>
    </location>
</feature>
<dbReference type="GO" id="GO:0005829">
    <property type="term" value="C:cytosol"/>
    <property type="evidence" value="ECO:0007669"/>
    <property type="project" value="TreeGrafter"/>
</dbReference>
<proteinExistence type="predicted"/>
<evidence type="ECO:0000256" key="2">
    <source>
        <dbReference type="SAM" id="MobiDB-lite"/>
    </source>
</evidence>
<dbReference type="OrthoDB" id="4669at2157"/>
<dbReference type="EMBL" id="CP058601">
    <property type="protein sequence ID" value="QLG49378.1"/>
    <property type="molecule type" value="Genomic_DNA"/>
</dbReference>
<dbReference type="Proteomes" id="UP000509241">
    <property type="component" value="Chromosome"/>
</dbReference>
<dbReference type="RefSeq" id="WP_179261111.1">
    <property type="nucleotide sequence ID" value="NZ_CP058601.1"/>
</dbReference>
<dbReference type="SUPFAM" id="SSF50475">
    <property type="entry name" value="FMN-binding split barrel"/>
    <property type="match status" value="1"/>
</dbReference>
<dbReference type="PANTHER" id="PTHR35176:SF6">
    <property type="entry name" value="HEME OXYGENASE HI_0854-RELATED"/>
    <property type="match status" value="1"/>
</dbReference>
<evidence type="ECO:0000313" key="4">
    <source>
        <dbReference type="EMBL" id="QLG49378.1"/>
    </source>
</evidence>
<accession>A0A7D5KKU9</accession>
<dbReference type="Gene3D" id="2.30.110.10">
    <property type="entry name" value="Electron Transport, Fmn-binding Protein, Chain A"/>
    <property type="match status" value="1"/>
</dbReference>
<dbReference type="InterPro" id="IPR052019">
    <property type="entry name" value="F420H2_bilvrd_red/Heme_oxyg"/>
</dbReference>
<feature type="domain" description="Pyridoxamine 5'-phosphate oxidase N-terminal" evidence="3">
    <location>
        <begin position="1"/>
        <end position="105"/>
    </location>
</feature>
<dbReference type="KEGG" id="haly:HYG82_11145"/>
<gene>
    <name evidence="4" type="ORF">HYG82_11145</name>
</gene>
<keyword evidence="5" id="KW-1185">Reference proteome</keyword>
<dbReference type="GO" id="GO:0070967">
    <property type="term" value="F:coenzyme F420 binding"/>
    <property type="evidence" value="ECO:0007669"/>
    <property type="project" value="TreeGrafter"/>
</dbReference>
<dbReference type="GO" id="GO:0016627">
    <property type="term" value="F:oxidoreductase activity, acting on the CH-CH group of donors"/>
    <property type="evidence" value="ECO:0007669"/>
    <property type="project" value="TreeGrafter"/>
</dbReference>
<evidence type="ECO:0000313" key="5">
    <source>
        <dbReference type="Proteomes" id="UP000509241"/>
    </source>
</evidence>
<feature type="compositionally biased region" description="Polar residues" evidence="2">
    <location>
        <begin position="111"/>
        <end position="122"/>
    </location>
</feature>
<dbReference type="InterPro" id="IPR011576">
    <property type="entry name" value="Pyridox_Oxase_N"/>
</dbReference>
<feature type="region of interest" description="Disordered" evidence="2">
    <location>
        <begin position="110"/>
        <end position="129"/>
    </location>
</feature>
<keyword evidence="1" id="KW-0560">Oxidoreductase</keyword>
<dbReference type="AlphaFoldDB" id="A0A7D5KKU9"/>
<dbReference type="InterPro" id="IPR019967">
    <property type="entry name" value="F420-dep_enz_PPOX_Rv0121"/>
</dbReference>
<dbReference type="Pfam" id="PF01243">
    <property type="entry name" value="PNPOx_N"/>
    <property type="match status" value="1"/>
</dbReference>
<name>A0A7D5KKU9_9EURY</name>